<proteinExistence type="predicted"/>
<name>A0ABW1DER1_9ACTN</name>
<evidence type="ECO:0000256" key="1">
    <source>
        <dbReference type="SAM" id="Phobius"/>
    </source>
</evidence>
<sequence length="71" mass="6901">MSGTTGPENYLIALFDGAGAFWLALGVGALHAVAPGHGKSAAAAWMPALAGVAVAIGGCFYLATAITALTP</sequence>
<keyword evidence="3" id="KW-1185">Reference proteome</keyword>
<keyword evidence="1" id="KW-0812">Transmembrane</keyword>
<evidence type="ECO:0000313" key="3">
    <source>
        <dbReference type="Proteomes" id="UP001596058"/>
    </source>
</evidence>
<organism evidence="2 3">
    <name type="scientific">Nonomuraea insulae</name>
    <dbReference type="NCBI Taxonomy" id="1616787"/>
    <lineage>
        <taxon>Bacteria</taxon>
        <taxon>Bacillati</taxon>
        <taxon>Actinomycetota</taxon>
        <taxon>Actinomycetes</taxon>
        <taxon>Streptosporangiales</taxon>
        <taxon>Streptosporangiaceae</taxon>
        <taxon>Nonomuraea</taxon>
    </lineage>
</organism>
<keyword evidence="1" id="KW-0472">Membrane</keyword>
<gene>
    <name evidence="2" type="ORF">ACFPZ3_67740</name>
</gene>
<feature type="transmembrane region" description="Helical" evidence="1">
    <location>
        <begin position="45"/>
        <end position="69"/>
    </location>
</feature>
<dbReference type="RefSeq" id="WP_379524912.1">
    <property type="nucleotide sequence ID" value="NZ_JBHSPA010000130.1"/>
</dbReference>
<dbReference type="EMBL" id="JBHSPA010000130">
    <property type="protein sequence ID" value="MFC5835495.1"/>
    <property type="molecule type" value="Genomic_DNA"/>
</dbReference>
<evidence type="ECO:0000313" key="2">
    <source>
        <dbReference type="EMBL" id="MFC5835495.1"/>
    </source>
</evidence>
<accession>A0ABW1DER1</accession>
<dbReference type="Proteomes" id="UP001596058">
    <property type="component" value="Unassembled WGS sequence"/>
</dbReference>
<keyword evidence="1" id="KW-1133">Transmembrane helix</keyword>
<protein>
    <submittedName>
        <fullName evidence="2">Uncharacterized protein</fullName>
    </submittedName>
</protein>
<comment type="caution">
    <text evidence="2">The sequence shown here is derived from an EMBL/GenBank/DDBJ whole genome shotgun (WGS) entry which is preliminary data.</text>
</comment>
<feature type="transmembrane region" description="Helical" evidence="1">
    <location>
        <begin position="12"/>
        <end position="33"/>
    </location>
</feature>
<reference evidence="3" key="1">
    <citation type="journal article" date="2019" name="Int. J. Syst. Evol. Microbiol.">
        <title>The Global Catalogue of Microorganisms (GCM) 10K type strain sequencing project: providing services to taxonomists for standard genome sequencing and annotation.</title>
        <authorList>
            <consortium name="The Broad Institute Genomics Platform"/>
            <consortium name="The Broad Institute Genome Sequencing Center for Infectious Disease"/>
            <person name="Wu L."/>
            <person name="Ma J."/>
        </authorList>
    </citation>
    <scope>NUCLEOTIDE SEQUENCE [LARGE SCALE GENOMIC DNA]</scope>
    <source>
        <strain evidence="3">CCUG 53903</strain>
    </source>
</reference>